<feature type="domain" description="HTH rpiR-type" evidence="4">
    <location>
        <begin position="2"/>
        <end position="78"/>
    </location>
</feature>
<dbReference type="Proteomes" id="UP000285120">
    <property type="component" value="Unassembled WGS sequence"/>
</dbReference>
<dbReference type="Gene3D" id="3.40.50.10490">
    <property type="entry name" value="Glucose-6-phosphate isomerase like protein, domain 1"/>
    <property type="match status" value="1"/>
</dbReference>
<dbReference type="AlphaFoldDB" id="A0A419V8D7"/>
<dbReference type="InterPro" id="IPR036388">
    <property type="entry name" value="WH-like_DNA-bd_sf"/>
</dbReference>
<dbReference type="PROSITE" id="PS51071">
    <property type="entry name" value="HTH_RPIR"/>
    <property type="match status" value="1"/>
</dbReference>
<organism evidence="6 7">
    <name type="scientific">Sinobaca qinghaiensis</name>
    <dbReference type="NCBI Taxonomy" id="342944"/>
    <lineage>
        <taxon>Bacteria</taxon>
        <taxon>Bacillati</taxon>
        <taxon>Bacillota</taxon>
        <taxon>Bacilli</taxon>
        <taxon>Bacillales</taxon>
        <taxon>Sporolactobacillaceae</taxon>
        <taxon>Sinobaca</taxon>
    </lineage>
</organism>
<dbReference type="GO" id="GO:1901135">
    <property type="term" value="P:carbohydrate derivative metabolic process"/>
    <property type="evidence" value="ECO:0007669"/>
    <property type="project" value="InterPro"/>
</dbReference>
<name>A0A419V8D7_9BACL</name>
<evidence type="ECO:0000256" key="3">
    <source>
        <dbReference type="ARBA" id="ARBA00023163"/>
    </source>
</evidence>
<keyword evidence="2" id="KW-0238">DNA-binding</keyword>
<dbReference type="InterPro" id="IPR035472">
    <property type="entry name" value="RpiR-like_SIS"/>
</dbReference>
<dbReference type="EMBL" id="RAPK01000006">
    <property type="protein sequence ID" value="RKD76351.1"/>
    <property type="molecule type" value="Genomic_DNA"/>
</dbReference>
<evidence type="ECO:0000256" key="2">
    <source>
        <dbReference type="ARBA" id="ARBA00023125"/>
    </source>
</evidence>
<dbReference type="InterPro" id="IPR046348">
    <property type="entry name" value="SIS_dom_sf"/>
</dbReference>
<keyword evidence="7" id="KW-1185">Reference proteome</keyword>
<gene>
    <name evidence="6" type="ORF">ATL39_0568</name>
</gene>
<protein>
    <submittedName>
        <fullName evidence="6">RpiR family transcriptional regulator</fullName>
    </submittedName>
</protein>
<evidence type="ECO:0000313" key="7">
    <source>
        <dbReference type="Proteomes" id="UP000285120"/>
    </source>
</evidence>
<dbReference type="InterPro" id="IPR009057">
    <property type="entry name" value="Homeodomain-like_sf"/>
</dbReference>
<dbReference type="PANTHER" id="PTHR30514">
    <property type="entry name" value="GLUCOKINASE"/>
    <property type="match status" value="1"/>
</dbReference>
<dbReference type="PROSITE" id="PS51464">
    <property type="entry name" value="SIS"/>
    <property type="match status" value="1"/>
</dbReference>
<dbReference type="Pfam" id="PF01380">
    <property type="entry name" value="SIS"/>
    <property type="match status" value="1"/>
</dbReference>
<evidence type="ECO:0000256" key="1">
    <source>
        <dbReference type="ARBA" id="ARBA00023015"/>
    </source>
</evidence>
<dbReference type="GO" id="GO:0097367">
    <property type="term" value="F:carbohydrate derivative binding"/>
    <property type="evidence" value="ECO:0007669"/>
    <property type="project" value="InterPro"/>
</dbReference>
<dbReference type="Pfam" id="PF01418">
    <property type="entry name" value="HTH_6"/>
    <property type="match status" value="1"/>
</dbReference>
<reference evidence="6 7" key="1">
    <citation type="submission" date="2018-09" db="EMBL/GenBank/DDBJ databases">
        <title>Genomic Encyclopedia of Archaeal and Bacterial Type Strains, Phase II (KMG-II): from individual species to whole genera.</title>
        <authorList>
            <person name="Goeker M."/>
        </authorList>
    </citation>
    <scope>NUCLEOTIDE SEQUENCE [LARGE SCALE GENOMIC DNA]</scope>
    <source>
        <strain evidence="6 7">DSM 17008</strain>
    </source>
</reference>
<dbReference type="GO" id="GO:0003700">
    <property type="term" value="F:DNA-binding transcription factor activity"/>
    <property type="evidence" value="ECO:0007669"/>
    <property type="project" value="InterPro"/>
</dbReference>
<dbReference type="InterPro" id="IPR000281">
    <property type="entry name" value="HTH_RpiR"/>
</dbReference>
<keyword evidence="1" id="KW-0805">Transcription regulation</keyword>
<evidence type="ECO:0000259" key="4">
    <source>
        <dbReference type="PROSITE" id="PS51071"/>
    </source>
</evidence>
<dbReference type="Gene3D" id="1.10.10.10">
    <property type="entry name" value="Winged helix-like DNA-binding domain superfamily/Winged helix DNA-binding domain"/>
    <property type="match status" value="1"/>
</dbReference>
<dbReference type="CDD" id="cd05013">
    <property type="entry name" value="SIS_RpiR"/>
    <property type="match status" value="1"/>
</dbReference>
<comment type="caution">
    <text evidence="6">The sequence shown here is derived from an EMBL/GenBank/DDBJ whole genome shotgun (WGS) entry which is preliminary data.</text>
</comment>
<dbReference type="InterPro" id="IPR001347">
    <property type="entry name" value="SIS_dom"/>
</dbReference>
<dbReference type="SUPFAM" id="SSF46689">
    <property type="entry name" value="Homeodomain-like"/>
    <property type="match status" value="1"/>
</dbReference>
<dbReference type="SUPFAM" id="SSF53697">
    <property type="entry name" value="SIS domain"/>
    <property type="match status" value="1"/>
</dbReference>
<dbReference type="RefSeq" id="WP_120191762.1">
    <property type="nucleotide sequence ID" value="NZ_RAPK01000006.1"/>
</dbReference>
<evidence type="ECO:0000259" key="5">
    <source>
        <dbReference type="PROSITE" id="PS51464"/>
    </source>
</evidence>
<proteinExistence type="predicted"/>
<dbReference type="OrthoDB" id="2930at2"/>
<keyword evidence="3" id="KW-0804">Transcription</keyword>
<evidence type="ECO:0000313" key="6">
    <source>
        <dbReference type="EMBL" id="RKD76351.1"/>
    </source>
</evidence>
<accession>A0A419V8D7</accession>
<dbReference type="PANTHER" id="PTHR30514:SF18">
    <property type="entry name" value="RPIR-FAMILY TRANSCRIPTIONAL REGULATOR"/>
    <property type="match status" value="1"/>
</dbReference>
<dbReference type="InterPro" id="IPR047640">
    <property type="entry name" value="RpiR-like"/>
</dbReference>
<sequence>MTNPLNDLKNNVSNLTNAQRSIADYILKNSSEAAFLTVNQLAKRVNTSTTTIMRLTSTLGYSGYSEFQKGLQQLLRDRTAPPNRLEDNLKNVGSDDLWGKTIDHHLDHIHQVRSQLSKSQLDEVVNQILSSNQIYCTSVRSGLPVGQYLTHGLNRTMGNCKLVLADTVDWVDEVISMQPGDLIIATSFPRYARRIIDFIKAAKLREVKVVAITDSYSAPIVEYADIVLPCDSESLAFHNSPIAAMVVVDYLINATAMSQSAKTKQRLDEVNNVLTSMNYHYKEADEE</sequence>
<dbReference type="GO" id="GO:0003677">
    <property type="term" value="F:DNA binding"/>
    <property type="evidence" value="ECO:0007669"/>
    <property type="project" value="UniProtKB-KW"/>
</dbReference>
<feature type="domain" description="SIS" evidence="5">
    <location>
        <begin position="124"/>
        <end position="262"/>
    </location>
</feature>